<dbReference type="InterPro" id="IPR029058">
    <property type="entry name" value="AB_hydrolase_fold"/>
</dbReference>
<dbReference type="GO" id="GO:0016787">
    <property type="term" value="F:hydrolase activity"/>
    <property type="evidence" value="ECO:0007669"/>
    <property type="project" value="UniProtKB-KW"/>
</dbReference>
<accession>A0A5Q2F7B9</accession>
<protein>
    <submittedName>
        <fullName evidence="2">Alpha/beta hydrolase</fullName>
    </submittedName>
</protein>
<sequence>MSESLPPFDQPDAPVPPRPEDILVFLHDMADTPLTWQDQVGALPDGWRPLTPWLRGMKPIDKDVFDLQAAADALSVIPLEHGVESFAMVGMGLGATVALRCAADSPALVRGLVLVNPLVAPGGRELRRQRTALRLMPRGRLAAQNIDKDRLLAAMDMLATLDLGDAPEQVDCPVLVLYPEADRAAREVAEQLAGRLPQGTARAIAAGARPHQEDPEAFNAIIADFVTSLTRA</sequence>
<evidence type="ECO:0000256" key="1">
    <source>
        <dbReference type="ARBA" id="ARBA00022801"/>
    </source>
</evidence>
<gene>
    <name evidence="2" type="ORF">Rai3103_01335</name>
</gene>
<dbReference type="PANTHER" id="PTHR43798">
    <property type="entry name" value="MONOACYLGLYCEROL LIPASE"/>
    <property type="match status" value="1"/>
</dbReference>
<dbReference type="EMBL" id="CP045725">
    <property type="protein sequence ID" value="QGF22548.1"/>
    <property type="molecule type" value="Genomic_DNA"/>
</dbReference>
<keyword evidence="3" id="KW-1185">Reference proteome</keyword>
<reference evidence="2 3" key="1">
    <citation type="submission" date="2019-10" db="EMBL/GenBank/DDBJ databases">
        <title>Genomic analysis of Raineyella sp. CBA3103.</title>
        <authorList>
            <person name="Roh S.W."/>
        </authorList>
    </citation>
    <scope>NUCLEOTIDE SEQUENCE [LARGE SCALE GENOMIC DNA]</scope>
    <source>
        <strain evidence="2 3">CBA3103</strain>
    </source>
</reference>
<proteinExistence type="predicted"/>
<dbReference type="KEGG" id="rain:Rai3103_01335"/>
<dbReference type="Proteomes" id="UP000386847">
    <property type="component" value="Chromosome"/>
</dbReference>
<keyword evidence="1 2" id="KW-0378">Hydrolase</keyword>
<dbReference type="PANTHER" id="PTHR43798:SF31">
    <property type="entry name" value="AB HYDROLASE SUPERFAMILY PROTEIN YCLE"/>
    <property type="match status" value="1"/>
</dbReference>
<dbReference type="Gene3D" id="3.40.50.1820">
    <property type="entry name" value="alpha/beta hydrolase"/>
    <property type="match status" value="2"/>
</dbReference>
<dbReference type="RefSeq" id="WP_153571058.1">
    <property type="nucleotide sequence ID" value="NZ_CP045725.1"/>
</dbReference>
<dbReference type="InterPro" id="IPR050266">
    <property type="entry name" value="AB_hydrolase_sf"/>
</dbReference>
<organism evidence="2 3">
    <name type="scientific">Raineyella fluvialis</name>
    <dbReference type="NCBI Taxonomy" id="2662261"/>
    <lineage>
        <taxon>Bacteria</taxon>
        <taxon>Bacillati</taxon>
        <taxon>Actinomycetota</taxon>
        <taxon>Actinomycetes</taxon>
        <taxon>Propionibacteriales</taxon>
        <taxon>Propionibacteriaceae</taxon>
        <taxon>Raineyella</taxon>
    </lineage>
</organism>
<evidence type="ECO:0000313" key="2">
    <source>
        <dbReference type="EMBL" id="QGF22548.1"/>
    </source>
</evidence>
<dbReference type="SUPFAM" id="SSF53474">
    <property type="entry name" value="alpha/beta-Hydrolases"/>
    <property type="match status" value="1"/>
</dbReference>
<name>A0A5Q2F7B9_9ACTN</name>
<dbReference type="GO" id="GO:0016020">
    <property type="term" value="C:membrane"/>
    <property type="evidence" value="ECO:0007669"/>
    <property type="project" value="TreeGrafter"/>
</dbReference>
<evidence type="ECO:0000313" key="3">
    <source>
        <dbReference type="Proteomes" id="UP000386847"/>
    </source>
</evidence>
<dbReference type="AlphaFoldDB" id="A0A5Q2F7B9"/>